<keyword evidence="4" id="KW-1185">Reference proteome</keyword>
<dbReference type="PANTHER" id="PTHR30349:SF90">
    <property type="entry name" value="TYROSINE RECOMBINASE XERD"/>
    <property type="match status" value="1"/>
</dbReference>
<sequence>MSLPVWAWRIRRNSMSKTVDELAVQAGRVLSDLGYAPTTIRRYRTAWNKVRRWSSEHDVVWFDAAQERRVVEEFGLDGEVLTPTARSTLRHIRTLLAVDMAGSVPAYSKSEPVAVPDRFRDVFEGYASYLERRGLARVTQRGQLCVIRRFLASVRVSDLGALSGEDVTAHMVECSWMTAQTRAQVLYTIRAFARWAAGEGLCSPAVAAAMLVIPGHKHAALPSVYTAGEVSALVATPGEECPKRDRAMLLLAAVLGLRAGDIRALRLGEVDWRAREVRFTQAKTGRPVRLPLPDETMLAVADYLRNERPASGDDHVFLRHRAPHGHFEGASNSFHDVATRAFDRAAVDTSGKHHGMHSLRHSVATTMLADGTAYPVISGILGHSNANTTRRYMAVDIEALRRLSLEVPRG</sequence>
<dbReference type="PANTHER" id="PTHR30349">
    <property type="entry name" value="PHAGE INTEGRASE-RELATED"/>
    <property type="match status" value="1"/>
</dbReference>
<dbReference type="InterPro" id="IPR011010">
    <property type="entry name" value="DNA_brk_join_enz"/>
</dbReference>
<evidence type="ECO:0000313" key="4">
    <source>
        <dbReference type="Proteomes" id="UP001553715"/>
    </source>
</evidence>
<organism evidence="3 4">
    <name type="scientific">Microbacterium profundi</name>
    <dbReference type="NCBI Taxonomy" id="450380"/>
    <lineage>
        <taxon>Bacteria</taxon>
        <taxon>Bacillati</taxon>
        <taxon>Actinomycetota</taxon>
        <taxon>Actinomycetes</taxon>
        <taxon>Micrococcales</taxon>
        <taxon>Microbacteriaceae</taxon>
        <taxon>Microbacterium</taxon>
    </lineage>
</organism>
<keyword evidence="1" id="KW-0233">DNA recombination</keyword>
<gene>
    <name evidence="3" type="ORF">AB0301_16990</name>
</gene>
<dbReference type="EMBL" id="JBFBMH010000051">
    <property type="protein sequence ID" value="MEW1976748.1"/>
    <property type="molecule type" value="Genomic_DNA"/>
</dbReference>
<dbReference type="Pfam" id="PF00589">
    <property type="entry name" value="Phage_integrase"/>
    <property type="match status" value="1"/>
</dbReference>
<dbReference type="SUPFAM" id="SSF56349">
    <property type="entry name" value="DNA breaking-rejoining enzymes"/>
    <property type="match status" value="1"/>
</dbReference>
<protein>
    <submittedName>
        <fullName evidence="3">Tyrosine-type recombinase/integrase</fullName>
    </submittedName>
</protein>
<dbReference type="Gene3D" id="1.10.443.10">
    <property type="entry name" value="Intergrase catalytic core"/>
    <property type="match status" value="1"/>
</dbReference>
<evidence type="ECO:0000259" key="2">
    <source>
        <dbReference type="PROSITE" id="PS51898"/>
    </source>
</evidence>
<reference evidence="3 4" key="1">
    <citation type="submission" date="2024-06" db="EMBL/GenBank/DDBJ databases">
        <title>The Natural Products Discovery Center: Release of the First 8490 Sequenced Strains for Exploring Actinobacteria Biosynthetic Diversity.</title>
        <authorList>
            <person name="Kalkreuter E."/>
            <person name="Kautsar S.A."/>
            <person name="Yang D."/>
            <person name="Bader C.D."/>
            <person name="Teijaro C.N."/>
            <person name="Fluegel L."/>
            <person name="Davis C.M."/>
            <person name="Simpson J.R."/>
            <person name="Lauterbach L."/>
            <person name="Steele A.D."/>
            <person name="Gui C."/>
            <person name="Meng S."/>
            <person name="Li G."/>
            <person name="Viehrig K."/>
            <person name="Ye F."/>
            <person name="Su P."/>
            <person name="Kiefer A.F."/>
            <person name="Nichols A."/>
            <person name="Cepeda A.J."/>
            <person name="Yan W."/>
            <person name="Fan B."/>
            <person name="Jiang Y."/>
            <person name="Adhikari A."/>
            <person name="Zheng C.-J."/>
            <person name="Schuster L."/>
            <person name="Cowan T.M."/>
            <person name="Smanski M.J."/>
            <person name="Chevrette M.G."/>
            <person name="De Carvalho L.P.S."/>
            <person name="Shen B."/>
        </authorList>
    </citation>
    <scope>NUCLEOTIDE SEQUENCE [LARGE SCALE GENOMIC DNA]</scope>
    <source>
        <strain evidence="3 4">NPDC077434</strain>
    </source>
</reference>
<dbReference type="InterPro" id="IPR013762">
    <property type="entry name" value="Integrase-like_cat_sf"/>
</dbReference>
<evidence type="ECO:0000313" key="3">
    <source>
        <dbReference type="EMBL" id="MEW1976748.1"/>
    </source>
</evidence>
<evidence type="ECO:0000256" key="1">
    <source>
        <dbReference type="ARBA" id="ARBA00023172"/>
    </source>
</evidence>
<name>A0ABV3LLG7_9MICO</name>
<proteinExistence type="predicted"/>
<dbReference type="RefSeq" id="WP_366233558.1">
    <property type="nucleotide sequence ID" value="NZ_JBFBMH010000051.1"/>
</dbReference>
<feature type="domain" description="Tyr recombinase" evidence="2">
    <location>
        <begin position="220"/>
        <end position="405"/>
    </location>
</feature>
<dbReference type="Proteomes" id="UP001553715">
    <property type="component" value="Unassembled WGS sequence"/>
</dbReference>
<comment type="caution">
    <text evidence="3">The sequence shown here is derived from an EMBL/GenBank/DDBJ whole genome shotgun (WGS) entry which is preliminary data.</text>
</comment>
<dbReference type="PROSITE" id="PS51898">
    <property type="entry name" value="TYR_RECOMBINASE"/>
    <property type="match status" value="1"/>
</dbReference>
<dbReference type="InterPro" id="IPR050090">
    <property type="entry name" value="Tyrosine_recombinase_XerCD"/>
</dbReference>
<dbReference type="InterPro" id="IPR002104">
    <property type="entry name" value="Integrase_catalytic"/>
</dbReference>
<accession>A0ABV3LLG7</accession>